<evidence type="ECO:0000313" key="1">
    <source>
        <dbReference type="EMBL" id="BCM83566.1"/>
    </source>
</evidence>
<accession>A0A8H9C697</accession>
<sequence length="102" mass="11517">MPQAAPRFSDADLAAAVDAGEDLDAFAARHGQTSGWVRARLRKLRIARGEAVKESGDFPWEEKLRFQPTRQAVERLYLTHGREAVEERWGRGISRMRGLKLA</sequence>
<name>A0A8H9C697_9HYPH</name>
<reference evidence="1" key="1">
    <citation type="submission" date="2020-11" db="EMBL/GenBank/DDBJ databases">
        <title>Complete genome sequence of a novel pathogenic Methylobacterium strain isolated from rice in Vietnam.</title>
        <authorList>
            <person name="Lai K."/>
            <person name="Okazaki S."/>
            <person name="Higashi K."/>
            <person name="Mori H."/>
            <person name="Toyoda A."/>
            <person name="Kurokawa K."/>
        </authorList>
    </citation>
    <scope>NUCLEOTIDE SEQUENCE</scope>
    <source>
        <strain evidence="1">VL1</strain>
    </source>
</reference>
<dbReference type="AlphaFoldDB" id="A0A8H9C697"/>
<dbReference type="RefSeq" id="WP_207182561.1">
    <property type="nucleotide sequence ID" value="NZ_AP024145.1"/>
</dbReference>
<dbReference type="KEGG" id="mind:mvi_20270"/>
<dbReference type="EMBL" id="AP024145">
    <property type="protein sequence ID" value="BCM83566.1"/>
    <property type="molecule type" value="Genomic_DNA"/>
</dbReference>
<evidence type="ECO:0000313" key="2">
    <source>
        <dbReference type="Proteomes" id="UP000663508"/>
    </source>
</evidence>
<gene>
    <name evidence="1" type="ORF">mvi_20270</name>
</gene>
<protein>
    <submittedName>
        <fullName evidence="1">Uncharacterized protein</fullName>
    </submittedName>
</protein>
<proteinExistence type="predicted"/>
<dbReference type="Proteomes" id="UP000663508">
    <property type="component" value="Chromosome"/>
</dbReference>
<organism evidence="1 2">
    <name type="scientific">Methylobacterium indicum</name>
    <dbReference type="NCBI Taxonomy" id="1775910"/>
    <lineage>
        <taxon>Bacteria</taxon>
        <taxon>Pseudomonadati</taxon>
        <taxon>Pseudomonadota</taxon>
        <taxon>Alphaproteobacteria</taxon>
        <taxon>Hyphomicrobiales</taxon>
        <taxon>Methylobacteriaceae</taxon>
        <taxon>Methylobacterium</taxon>
    </lineage>
</organism>